<sequence length="284" mass="31495">MGRHGAFSASLEAEREAREELLALRGAVAGYQESTSRKDLLDEAGFIVDEKNPLIYVPEGEEKKNGIEHVVVYKKVAIRKRPCSDSHVLGACEQGQSLQLFEADETGNWRKLHFRLRGGYGSLVEAWVMLRHPSLGMLLRPANEKAEMSEPEPRPQAQEPAAVLEDHTAHVAALAAEFGERLVLAAVEEVEPSVALRSEPFEVVRKPMVAVRSQPSTEGLIVVSVEFGRRVDTFGLDSSGVWRRVFCKCTQTAKQEAPLPDAPLEAWIMEEHPSLGQLLRPLDQ</sequence>
<reference evidence="1" key="1">
    <citation type="submission" date="2023-08" db="EMBL/GenBank/DDBJ databases">
        <authorList>
            <person name="Chen Y."/>
            <person name="Shah S."/>
            <person name="Dougan E. K."/>
            <person name="Thang M."/>
            <person name="Chan C."/>
        </authorList>
    </citation>
    <scope>NUCLEOTIDE SEQUENCE</scope>
</reference>
<comment type="caution">
    <text evidence="1">The sequence shown here is derived from an EMBL/GenBank/DDBJ whole genome shotgun (WGS) entry which is preliminary data.</text>
</comment>
<keyword evidence="2" id="KW-1185">Reference proteome</keyword>
<dbReference type="EMBL" id="CAUJNA010003328">
    <property type="protein sequence ID" value="CAJ1399220.1"/>
    <property type="molecule type" value="Genomic_DNA"/>
</dbReference>
<proteinExistence type="predicted"/>
<dbReference type="Proteomes" id="UP001178507">
    <property type="component" value="Unassembled WGS sequence"/>
</dbReference>
<dbReference type="AlphaFoldDB" id="A0AA36J419"/>
<accession>A0AA36J419</accession>
<organism evidence="1 2">
    <name type="scientific">Effrenium voratum</name>
    <dbReference type="NCBI Taxonomy" id="2562239"/>
    <lineage>
        <taxon>Eukaryota</taxon>
        <taxon>Sar</taxon>
        <taxon>Alveolata</taxon>
        <taxon>Dinophyceae</taxon>
        <taxon>Suessiales</taxon>
        <taxon>Symbiodiniaceae</taxon>
        <taxon>Effrenium</taxon>
    </lineage>
</organism>
<evidence type="ECO:0000313" key="2">
    <source>
        <dbReference type="Proteomes" id="UP001178507"/>
    </source>
</evidence>
<evidence type="ECO:0000313" key="1">
    <source>
        <dbReference type="EMBL" id="CAJ1399220.1"/>
    </source>
</evidence>
<protein>
    <submittedName>
        <fullName evidence="1">Uncharacterized protein</fullName>
    </submittedName>
</protein>
<gene>
    <name evidence="1" type="ORF">EVOR1521_LOCUS22795</name>
</gene>
<name>A0AA36J419_9DINO</name>